<evidence type="ECO:0000313" key="7">
    <source>
        <dbReference type="EMBL" id="AGX87555.1"/>
    </source>
</evidence>
<dbReference type="InterPro" id="IPR001926">
    <property type="entry name" value="TrpB-like_PALP"/>
</dbReference>
<keyword evidence="3 5" id="KW-0663">Pyridoxal phosphate</keyword>
<reference evidence="7 8" key="1">
    <citation type="journal article" date="2013" name="Genome Biol.">
        <title>Genomic analysis reveals key aspects of prokaryotic symbiosis in the phototrophic consortium "Chlorochromatium aggregatum".</title>
        <authorList>
            <person name="Liu Z."/>
            <person name="Muller J."/>
            <person name="Li T."/>
            <person name="Alvey R.M."/>
            <person name="Vogl K."/>
            <person name="Frigaard N.U."/>
            <person name="Rockwell N.C."/>
            <person name="Boyd E.S."/>
            <person name="Tomsho L.P."/>
            <person name="Schuster S.C."/>
            <person name="Henke P."/>
            <person name="Rohde M."/>
            <person name="Overmann J."/>
            <person name="Bryant D.A."/>
        </authorList>
    </citation>
    <scope>NUCLEOTIDE SEQUENCE [LARGE SCALE GENOMIC DNA]</scope>
    <source>
        <strain evidence="7">CR</strain>
    </source>
</reference>
<dbReference type="SUPFAM" id="SSF53686">
    <property type="entry name" value="Tryptophan synthase beta subunit-like PLP-dependent enzymes"/>
    <property type="match status" value="1"/>
</dbReference>
<evidence type="ECO:0000259" key="6">
    <source>
        <dbReference type="Pfam" id="PF00291"/>
    </source>
</evidence>
<keyword evidence="8" id="KW-1185">Reference proteome</keyword>
<protein>
    <submittedName>
        <fullName evidence="7">D-cysteine desulfhydrase</fullName>
    </submittedName>
</protein>
<dbReference type="RefSeq" id="WP_022773109.1">
    <property type="nucleotide sequence ID" value="NC_022576.1"/>
</dbReference>
<evidence type="ECO:0000313" key="8">
    <source>
        <dbReference type="Proteomes" id="UP000017184"/>
    </source>
</evidence>
<name>U5N8B6_9BURK</name>
<sequence>MNLSAFPRVCLTRTPTPLEFLPNLTRHLGGPNLYIKRDDTVGVALGGNKSRKLEFLLGEALAQGATHIVTQGATQSNHVSQTIAAANRVGLPSTVLLEERVSNAHSDYYQNGNVLLDQILGATIETRPGGIDMNQELVSVGERLRAAGERPYLIPGGGSNAVGALGYVVSANEIVAQANAQQLRIDHVVHATGSTGTQAGLVVGMEGSNSHIPVLGISVRAAREQQEENVRKLARQTWELLRLRGDFPDAAVQVDADYVGGGYGIPTDGMLEAVQMLARLEGILLDPVYTGKAFAGLLDLIRQRRWKAGENIVFVHTGGVAGLFAYRSVLAPTPAFARKI</sequence>
<dbReference type="OrthoDB" id="9801249at2"/>
<dbReference type="Proteomes" id="UP000017184">
    <property type="component" value="Chromosome"/>
</dbReference>
<comment type="similarity">
    <text evidence="2">Belongs to the ACC deaminase/D-cysteine desulfhydrase family.</text>
</comment>
<dbReference type="NCBIfam" id="TIGR01275">
    <property type="entry name" value="ACC_deam_rel"/>
    <property type="match status" value="1"/>
</dbReference>
<dbReference type="EMBL" id="CP004885">
    <property type="protein sequence ID" value="AGX87555.1"/>
    <property type="molecule type" value="Genomic_DNA"/>
</dbReference>
<dbReference type="PATRIC" id="fig|946483.4.peg.1485"/>
<proteinExistence type="inferred from homology"/>
<dbReference type="InterPro" id="IPR005966">
    <property type="entry name" value="D-Cys_desShydrase"/>
</dbReference>
<dbReference type="KEGG" id="cbx:Cenrod_1469"/>
<evidence type="ECO:0000256" key="1">
    <source>
        <dbReference type="ARBA" id="ARBA00001933"/>
    </source>
</evidence>
<gene>
    <name evidence="7" type="primary">dcyD</name>
    <name evidence="7" type="ORF">Cenrod_1469</name>
</gene>
<dbReference type="HOGENOM" id="CLU_048897_1_0_4"/>
<dbReference type="InterPro" id="IPR036052">
    <property type="entry name" value="TrpB-like_PALP_sf"/>
</dbReference>
<evidence type="ECO:0000256" key="2">
    <source>
        <dbReference type="ARBA" id="ARBA00008639"/>
    </source>
</evidence>
<feature type="domain" description="Tryptophan synthase beta chain-like PALP" evidence="6">
    <location>
        <begin position="12"/>
        <end position="318"/>
    </location>
</feature>
<dbReference type="Gene3D" id="3.40.50.1100">
    <property type="match status" value="2"/>
</dbReference>
<comment type="cofactor">
    <cofactor evidence="1">
        <name>pyridoxal 5'-phosphate</name>
        <dbReference type="ChEBI" id="CHEBI:597326"/>
    </cofactor>
</comment>
<dbReference type="PANTHER" id="PTHR43780:SF2">
    <property type="entry name" value="1-AMINOCYCLOPROPANE-1-CARBOXYLATE DEAMINASE-RELATED"/>
    <property type="match status" value="1"/>
</dbReference>
<dbReference type="GO" id="GO:0019148">
    <property type="term" value="F:D-cysteine desulfhydrase activity"/>
    <property type="evidence" value="ECO:0007669"/>
    <property type="project" value="TreeGrafter"/>
</dbReference>
<accession>U5N8B6</accession>
<evidence type="ECO:0000256" key="5">
    <source>
        <dbReference type="PIRSR" id="PIRSR006278-2"/>
    </source>
</evidence>
<feature type="active site" description="Nucleophile" evidence="4">
    <location>
        <position position="76"/>
    </location>
</feature>
<feature type="modified residue" description="N6-(pyridoxal phosphate)lysine" evidence="5">
    <location>
        <position position="49"/>
    </location>
</feature>
<organism evidence="7 8">
    <name type="scientific">Candidatus Symbiobacter mobilis CR</name>
    <dbReference type="NCBI Taxonomy" id="946483"/>
    <lineage>
        <taxon>Bacteria</taxon>
        <taxon>Pseudomonadati</taxon>
        <taxon>Pseudomonadota</taxon>
        <taxon>Betaproteobacteria</taxon>
        <taxon>Burkholderiales</taxon>
        <taxon>Comamonadaceae</taxon>
    </lineage>
</organism>
<dbReference type="STRING" id="946483.Cenrod_1469"/>
<dbReference type="InterPro" id="IPR027278">
    <property type="entry name" value="ACCD_DCysDesulf"/>
</dbReference>
<evidence type="ECO:0000256" key="4">
    <source>
        <dbReference type="PIRSR" id="PIRSR006278-1"/>
    </source>
</evidence>
<dbReference type="NCBIfam" id="NF003031">
    <property type="entry name" value="PRK03910.1-4"/>
    <property type="match status" value="1"/>
</dbReference>
<dbReference type="eggNOG" id="COG2515">
    <property type="taxonomic scope" value="Bacteria"/>
</dbReference>
<evidence type="ECO:0000256" key="3">
    <source>
        <dbReference type="ARBA" id="ARBA00022898"/>
    </source>
</evidence>
<dbReference type="PIRSF" id="PIRSF006278">
    <property type="entry name" value="ACCD_DCysDesulf"/>
    <property type="match status" value="1"/>
</dbReference>
<dbReference type="Pfam" id="PF00291">
    <property type="entry name" value="PALP"/>
    <property type="match status" value="1"/>
</dbReference>
<dbReference type="AlphaFoldDB" id="U5N8B6"/>
<dbReference type="PANTHER" id="PTHR43780">
    <property type="entry name" value="1-AMINOCYCLOPROPANE-1-CARBOXYLATE DEAMINASE-RELATED"/>
    <property type="match status" value="1"/>
</dbReference>